<feature type="domain" description="PD-(D/E)XK endonuclease-like" evidence="1">
    <location>
        <begin position="625"/>
        <end position="893"/>
    </location>
</feature>
<organism evidence="2 3">
    <name type="scientific">Epilithonimonas vandammei</name>
    <dbReference type="NCBI Taxonomy" id="2487072"/>
    <lineage>
        <taxon>Bacteria</taxon>
        <taxon>Pseudomonadati</taxon>
        <taxon>Bacteroidota</taxon>
        <taxon>Flavobacteriia</taxon>
        <taxon>Flavobacteriales</taxon>
        <taxon>Weeksellaceae</taxon>
        <taxon>Chryseobacterium group</taxon>
        <taxon>Epilithonimonas</taxon>
    </lineage>
</organism>
<reference evidence="3" key="1">
    <citation type="submission" date="2018-11" db="EMBL/GenBank/DDBJ databases">
        <title>Proposal to divide the Flavobacteriaceae and reorganize its genera based on Amino Acid Identity values calculated from whole genome sequences.</title>
        <authorList>
            <person name="Nicholson A.C."/>
            <person name="Gulvik C.A."/>
            <person name="Whitney A.M."/>
            <person name="Humrighouse B.W."/>
            <person name="Bell M."/>
            <person name="Holmes B."/>
            <person name="Steigerwalt A.B."/>
            <person name="Villarma A."/>
            <person name="Sheth M."/>
            <person name="Batra D."/>
            <person name="Pryor J."/>
            <person name="Bernardet J.-F."/>
            <person name="Hugo C."/>
            <person name="Kampfer P."/>
            <person name="Newman J.D."/>
            <person name="McQuiston J.R."/>
        </authorList>
    </citation>
    <scope>NUCLEOTIDE SEQUENCE [LARGE SCALE GENOMIC DNA]</scope>
    <source>
        <strain evidence="3">F5649</strain>
    </source>
</reference>
<evidence type="ECO:0000313" key="2">
    <source>
        <dbReference type="EMBL" id="AZI40152.1"/>
    </source>
</evidence>
<dbReference type="InterPro" id="IPR027417">
    <property type="entry name" value="P-loop_NTPase"/>
</dbReference>
<dbReference type="EMBL" id="CP034161">
    <property type="protein sequence ID" value="AZI40152.1"/>
    <property type="molecule type" value="Genomic_DNA"/>
</dbReference>
<dbReference type="Proteomes" id="UP000281810">
    <property type="component" value="Chromosome"/>
</dbReference>
<gene>
    <name evidence="2" type="ORF">EIB74_09330</name>
</gene>
<dbReference type="InterPro" id="IPR011335">
    <property type="entry name" value="Restrct_endonuc-II-like"/>
</dbReference>
<evidence type="ECO:0000259" key="1">
    <source>
        <dbReference type="Pfam" id="PF12705"/>
    </source>
</evidence>
<dbReference type="InterPro" id="IPR011604">
    <property type="entry name" value="PDDEXK-like_dom_sf"/>
</dbReference>
<keyword evidence="3" id="KW-1185">Reference proteome</keyword>
<evidence type="ECO:0000313" key="3">
    <source>
        <dbReference type="Proteomes" id="UP000281810"/>
    </source>
</evidence>
<dbReference type="Pfam" id="PF12705">
    <property type="entry name" value="PDDEXK_1"/>
    <property type="match status" value="1"/>
</dbReference>
<dbReference type="SUPFAM" id="SSF52540">
    <property type="entry name" value="P-loop containing nucleoside triphosphate hydrolases"/>
    <property type="match status" value="1"/>
</dbReference>
<protein>
    <submittedName>
        <fullName evidence="2">PD-(D/E)XK nuclease family protein</fullName>
    </submittedName>
</protein>
<proteinExistence type="predicted"/>
<dbReference type="SUPFAM" id="SSF52980">
    <property type="entry name" value="Restriction endonuclease-like"/>
    <property type="match status" value="1"/>
</dbReference>
<accession>A0A3G8Y406</accession>
<dbReference type="RefSeq" id="WP_124802407.1">
    <property type="nucleotide sequence ID" value="NZ_CP034161.1"/>
</dbReference>
<sequence>MQFLQNIISELLENHQDISELDIVLPGKRPMVFIKRILQEKQYQGLLPNFVTIDELIAELSENVEIKGIALWLFSFRIYNKIDSSEDFSGFLKWFPTLQKDWDDMMKFSDDDQKILLWMLDEERIKNWGENLGDDDNPRKRNLNFWRKMNEFLPLLKSELRKENLATSGMLYQEAFSKIENFAKQTNRQFVFCGFNALSRVEEQLVRQLLQWNKAETYFQADQYYIDDERQESGKFLRETLKWKEFNDSRDFKWIENQFNQPKNIKTYEVSGNIVQAKFLPEILKKIPKKELSETALVLLDENLLPAVLDSLNVVESVNITMGFPLKNLSFSNAIKKLFYLQKQQEKKSSSYYYADVLPILEELPNDEKDSEVIRNFVATIEERNIVYISKTLLQELLGNLSYFQLLQKPENSQQFLDLLIKFCYELKFKELDDIQYENIALFENVFKIIKNQLLPYQIDVKIETLEVLINQLVNSESIDFVGEPLAGFQIMGLLETRLLNFKNVILLSVNEGKLPLGNTQNTYIPFDVRKNFGLNTFLENDSIYAYHFYRLIQNSENVHLLYNALSSGVNTGEKSRFITQLEMESPHKIEHIIIENSSEPIAQELMKIDKNEEVMRLLNEWKKRVSPSHLVTYLYNPIDFYLNNLLKTRETNEIEEELSQRNYGNLVHYALQYLHEPIKGQILSVNDLEHLLQQTDSAIDFAIEKLKHQQEFYERGMNFIHKEIAKRVVRNIVEYDLELVKNGSSLEIIDLEREINCDFYLDENRTDKISFYGFIDRIDKLDGITRVIDYKTAKPKNLTVNLGKNKEEKLPELFFRDDYKQALQLSIYKFCITNALNVNPENIETAIWSFAEVNNGPQKLNFIDIEDNEVEDSIRNLIAEILNPEVPFEEREKVIRKITF</sequence>
<dbReference type="AlphaFoldDB" id="A0A3G8Y406"/>
<name>A0A3G8Y406_9FLAO</name>
<dbReference type="OrthoDB" id="9762792at2"/>
<dbReference type="InterPro" id="IPR038726">
    <property type="entry name" value="PDDEXK_AddAB-type"/>
</dbReference>
<dbReference type="Gene3D" id="3.90.320.10">
    <property type="match status" value="1"/>
</dbReference>